<evidence type="ECO:0000313" key="2">
    <source>
        <dbReference type="EMBL" id="KAF6758633.1"/>
    </source>
</evidence>
<dbReference type="EMBL" id="JACGCI010000018">
    <property type="protein sequence ID" value="KAF6758633.1"/>
    <property type="molecule type" value="Genomic_DNA"/>
</dbReference>
<feature type="region of interest" description="Disordered" evidence="1">
    <location>
        <begin position="21"/>
        <end position="65"/>
    </location>
</feature>
<protein>
    <submittedName>
        <fullName evidence="2">Uncharacterized protein</fullName>
    </submittedName>
</protein>
<dbReference type="AlphaFoldDB" id="A0A8H6I6Z0"/>
<evidence type="ECO:0000313" key="3">
    <source>
        <dbReference type="Proteomes" id="UP000521943"/>
    </source>
</evidence>
<evidence type="ECO:0000256" key="1">
    <source>
        <dbReference type="SAM" id="MobiDB-lite"/>
    </source>
</evidence>
<sequence length="316" mass="36200">MDVTEQEARAERARELQDIAEATLDLEFGSSDEGEGGEVSGVEDEKSESETEDEPDVEADEQTRKRRKLGDLLGMDPEWFPWPDRLTCTLDIMLHLPRSVFSNKQMDLFLWLLRMNGVGGRSSVKSFLRYCDETQKLYGVKSHLYEGSLGHRFYVNDLGQLLGQEMANPRVRANLHFYPEDSGKHLSEARQGTRWLHELPPELTTPYARLGDQVYYTFEPALLTGRRLCIPVRWFTRGETMYAQCWKMVFVRGEGGGHWRAINDPIVEVGAHEFLLSFPNLLGDMKDHPERYNDMPPVSRIEGMVLNLTLLPLCSS</sequence>
<proteinExistence type="predicted"/>
<feature type="compositionally biased region" description="Acidic residues" evidence="1">
    <location>
        <begin position="30"/>
        <end position="60"/>
    </location>
</feature>
<organism evidence="2 3">
    <name type="scientific">Ephemerocybe angulata</name>
    <dbReference type="NCBI Taxonomy" id="980116"/>
    <lineage>
        <taxon>Eukaryota</taxon>
        <taxon>Fungi</taxon>
        <taxon>Dikarya</taxon>
        <taxon>Basidiomycota</taxon>
        <taxon>Agaricomycotina</taxon>
        <taxon>Agaricomycetes</taxon>
        <taxon>Agaricomycetidae</taxon>
        <taxon>Agaricales</taxon>
        <taxon>Agaricineae</taxon>
        <taxon>Psathyrellaceae</taxon>
        <taxon>Ephemerocybe</taxon>
    </lineage>
</organism>
<comment type="caution">
    <text evidence="2">The sequence shown here is derived from an EMBL/GenBank/DDBJ whole genome shotgun (WGS) entry which is preliminary data.</text>
</comment>
<name>A0A8H6I6Z0_9AGAR</name>
<dbReference type="OrthoDB" id="2881727at2759"/>
<dbReference type="Proteomes" id="UP000521943">
    <property type="component" value="Unassembled WGS sequence"/>
</dbReference>
<reference evidence="2 3" key="1">
    <citation type="submission" date="2020-07" db="EMBL/GenBank/DDBJ databases">
        <title>Comparative genomics of pyrophilous fungi reveals a link between fire events and developmental genes.</title>
        <authorList>
            <consortium name="DOE Joint Genome Institute"/>
            <person name="Steindorff A.S."/>
            <person name="Carver A."/>
            <person name="Calhoun S."/>
            <person name="Stillman K."/>
            <person name="Liu H."/>
            <person name="Lipzen A."/>
            <person name="Pangilinan J."/>
            <person name="Labutti K."/>
            <person name="Bruns T.D."/>
            <person name="Grigoriev I.V."/>
        </authorList>
    </citation>
    <scope>NUCLEOTIDE SEQUENCE [LARGE SCALE GENOMIC DNA]</scope>
    <source>
        <strain evidence="2 3">CBS 144469</strain>
    </source>
</reference>
<keyword evidence="3" id="KW-1185">Reference proteome</keyword>
<accession>A0A8H6I6Z0</accession>
<gene>
    <name evidence="2" type="ORF">DFP72DRAFT_887757</name>
</gene>